<dbReference type="EMBL" id="OU895879">
    <property type="protein sequence ID" value="CAG9807151.1"/>
    <property type="molecule type" value="Genomic_DNA"/>
</dbReference>
<dbReference type="Pfam" id="PF01683">
    <property type="entry name" value="EB"/>
    <property type="match status" value="3"/>
</dbReference>
<protein>
    <recommendedName>
        <fullName evidence="2">EB domain-containing protein</fullName>
    </recommendedName>
</protein>
<evidence type="ECO:0000256" key="1">
    <source>
        <dbReference type="SAM" id="SignalP"/>
    </source>
</evidence>
<dbReference type="AlphaFoldDB" id="A0A9N9WWX8"/>
<feature type="signal peptide" evidence="1">
    <location>
        <begin position="1"/>
        <end position="21"/>
    </location>
</feature>
<dbReference type="Proteomes" id="UP001153620">
    <property type="component" value="Chromosome 3"/>
</dbReference>
<evidence type="ECO:0000259" key="2">
    <source>
        <dbReference type="Pfam" id="PF01683"/>
    </source>
</evidence>
<proteinExistence type="predicted"/>
<evidence type="ECO:0000313" key="3">
    <source>
        <dbReference type="EMBL" id="CAG9807151.1"/>
    </source>
</evidence>
<accession>A0A9N9WWX8</accession>
<dbReference type="OrthoDB" id="5912242at2759"/>
<sequence length="350" mass="39570">MKSPLLNSLLVLLQFVIVSLTYDDRGIMDSKRRTSNVCRDTSECPTNAICEPRSGGVYDYMEGQCVCRNGYFMKASGKSRECIEIADYGELCYMNEQCEFRLGKESFCNNGQCSCKSNSHYVITENACFNSSKIGEYCRLTSNCVVDKTTCQQGQCRCFRKHHPNLNKSKCLRDINLNEQCFTDDECVVENSHCMSGTCQCKSSHVRSEENDQLCLPLATSIYQSCQQDMQCSSIPNAVCESTNGTCVCQKDHHDINAVRIIKDSSTNDELVTFEISFNFFQRCWSSVRLNGICESDENCVIAHSSCINKRCVCDEGFHETRDKFCSNAQKVQISFLVVALVVFTSMRLF</sequence>
<organism evidence="3 4">
    <name type="scientific">Chironomus riparius</name>
    <dbReference type="NCBI Taxonomy" id="315576"/>
    <lineage>
        <taxon>Eukaryota</taxon>
        <taxon>Metazoa</taxon>
        <taxon>Ecdysozoa</taxon>
        <taxon>Arthropoda</taxon>
        <taxon>Hexapoda</taxon>
        <taxon>Insecta</taxon>
        <taxon>Pterygota</taxon>
        <taxon>Neoptera</taxon>
        <taxon>Endopterygota</taxon>
        <taxon>Diptera</taxon>
        <taxon>Nematocera</taxon>
        <taxon>Chironomoidea</taxon>
        <taxon>Chironomidae</taxon>
        <taxon>Chironominae</taxon>
        <taxon>Chironomus</taxon>
    </lineage>
</organism>
<feature type="chain" id="PRO_5040273002" description="EB domain-containing protein" evidence="1">
    <location>
        <begin position="22"/>
        <end position="350"/>
    </location>
</feature>
<gene>
    <name evidence="3" type="ORF">CHIRRI_LOCUS10000</name>
</gene>
<dbReference type="InterPro" id="IPR006149">
    <property type="entry name" value="EB_dom"/>
</dbReference>
<dbReference type="PANTHER" id="PTHR39069">
    <property type="entry name" value="ECDYSONE-INDUCIBLE GENE E1, ISOFORM A"/>
    <property type="match status" value="1"/>
</dbReference>
<name>A0A9N9WWX8_9DIPT</name>
<feature type="domain" description="EB" evidence="2">
    <location>
        <begin position="80"/>
        <end position="119"/>
    </location>
</feature>
<evidence type="ECO:0000313" key="4">
    <source>
        <dbReference type="Proteomes" id="UP001153620"/>
    </source>
</evidence>
<reference evidence="3" key="1">
    <citation type="submission" date="2022-01" db="EMBL/GenBank/DDBJ databases">
        <authorList>
            <person name="King R."/>
        </authorList>
    </citation>
    <scope>NUCLEOTIDE SEQUENCE</scope>
</reference>
<keyword evidence="1" id="KW-0732">Signal</keyword>
<reference evidence="3" key="2">
    <citation type="submission" date="2022-10" db="EMBL/GenBank/DDBJ databases">
        <authorList>
            <consortium name="ENA_rothamsted_submissions"/>
            <consortium name="culmorum"/>
            <person name="King R."/>
        </authorList>
    </citation>
    <scope>NUCLEOTIDE SEQUENCE</scope>
</reference>
<feature type="domain" description="EB" evidence="2">
    <location>
        <begin position="282"/>
        <end position="326"/>
    </location>
</feature>
<dbReference type="PANTHER" id="PTHR39069:SF9">
    <property type="entry name" value="EB DOMAIN-CONTAINING PROTEIN"/>
    <property type="match status" value="1"/>
</dbReference>
<feature type="domain" description="EB" evidence="2">
    <location>
        <begin position="168"/>
        <end position="209"/>
    </location>
</feature>
<keyword evidence="4" id="KW-1185">Reference proteome</keyword>